<dbReference type="EMBL" id="CAAALY010253973">
    <property type="protein sequence ID" value="VEL37091.1"/>
    <property type="molecule type" value="Genomic_DNA"/>
</dbReference>
<accession>A0A3S5AT27</accession>
<feature type="compositionally biased region" description="Pro residues" evidence="1">
    <location>
        <begin position="1"/>
        <end position="10"/>
    </location>
</feature>
<protein>
    <submittedName>
        <fullName evidence="2">Uncharacterized protein</fullName>
    </submittedName>
</protein>
<feature type="region of interest" description="Disordered" evidence="1">
    <location>
        <begin position="1"/>
        <end position="43"/>
    </location>
</feature>
<comment type="caution">
    <text evidence="2">The sequence shown here is derived from an EMBL/GenBank/DDBJ whole genome shotgun (WGS) entry which is preliminary data.</text>
</comment>
<organism evidence="2 3">
    <name type="scientific">Protopolystoma xenopodis</name>
    <dbReference type="NCBI Taxonomy" id="117903"/>
    <lineage>
        <taxon>Eukaryota</taxon>
        <taxon>Metazoa</taxon>
        <taxon>Spiralia</taxon>
        <taxon>Lophotrochozoa</taxon>
        <taxon>Platyhelminthes</taxon>
        <taxon>Monogenea</taxon>
        <taxon>Polyopisthocotylea</taxon>
        <taxon>Polystomatidea</taxon>
        <taxon>Polystomatidae</taxon>
        <taxon>Protopolystoma</taxon>
    </lineage>
</organism>
<name>A0A3S5AT27_9PLAT</name>
<keyword evidence="3" id="KW-1185">Reference proteome</keyword>
<gene>
    <name evidence="2" type="ORF">PXEA_LOCUS30531</name>
</gene>
<evidence type="ECO:0000313" key="2">
    <source>
        <dbReference type="EMBL" id="VEL37091.1"/>
    </source>
</evidence>
<reference evidence="2" key="1">
    <citation type="submission" date="2018-11" db="EMBL/GenBank/DDBJ databases">
        <authorList>
            <consortium name="Pathogen Informatics"/>
        </authorList>
    </citation>
    <scope>NUCLEOTIDE SEQUENCE</scope>
</reference>
<evidence type="ECO:0000313" key="3">
    <source>
        <dbReference type="Proteomes" id="UP000784294"/>
    </source>
</evidence>
<dbReference type="AlphaFoldDB" id="A0A3S5AT27"/>
<evidence type="ECO:0000256" key="1">
    <source>
        <dbReference type="SAM" id="MobiDB-lite"/>
    </source>
</evidence>
<proteinExistence type="predicted"/>
<dbReference type="Proteomes" id="UP000784294">
    <property type="component" value="Unassembled WGS sequence"/>
</dbReference>
<sequence>MPAHPKPNALPNPIRVDASTGLKPTTFVAKGRNNDPHHPRGRPRLTASIGFDGLRPSDATTASNLLVSPTDHCDSALCAPAESRYAVFNIGFNISTASASPINPQPDPNELPLDSQAHRILDLLSWPAEVYSRNCKDALQLNWPRSPARSKAHGSSPVFAAGETMPTAEWTVTTIQHLLGTFSIGRATHGRHNGTSNEEKWGFEESLVSSLLRLLPFRVRVLREEIRRSVPPEDDDGCLLLTLFPRQSPSIPVKRC</sequence>